<dbReference type="InterPro" id="IPR014776">
    <property type="entry name" value="4pyrrole_Mease_sub2"/>
</dbReference>
<evidence type="ECO:0000256" key="8">
    <source>
        <dbReference type="ARBA" id="ARBA00025705"/>
    </source>
</evidence>
<dbReference type="EMBL" id="JACOII010000053">
    <property type="protein sequence ID" value="MBI6550040.1"/>
    <property type="molecule type" value="Genomic_DNA"/>
</dbReference>
<evidence type="ECO:0000256" key="9">
    <source>
        <dbReference type="RuleBase" id="RU003960"/>
    </source>
</evidence>
<evidence type="ECO:0000313" key="12">
    <source>
        <dbReference type="Proteomes" id="UP000696184"/>
    </source>
</evidence>
<dbReference type="CDD" id="cd11642">
    <property type="entry name" value="SUMT"/>
    <property type="match status" value="1"/>
</dbReference>
<dbReference type="PROSITE" id="PS00839">
    <property type="entry name" value="SUMT_1"/>
    <property type="match status" value="1"/>
</dbReference>
<proteinExistence type="inferred from homology"/>
<accession>A0ABS0U829</accession>
<reference evidence="11 12" key="1">
    <citation type="submission" date="2020-08" db="EMBL/GenBank/DDBJ databases">
        <title>Description of Xenorhabdus lircayensis sp. nov., the symbiotic bacterium associated with the entomopathogenic nematode Steirnernema unicornum.</title>
        <authorList>
            <person name="Castaneda-Alvarez C."/>
            <person name="Prodan S."/>
            <person name="Zamorano A."/>
            <person name="San-Blas E."/>
            <person name="Aballay E."/>
        </authorList>
    </citation>
    <scope>NUCLEOTIDE SEQUENCE [LARGE SCALE GENOMIC DNA]</scope>
    <source>
        <strain evidence="11 12">VLS</strain>
    </source>
</reference>
<dbReference type="Gene3D" id="3.30.950.10">
    <property type="entry name" value="Methyltransferase, Cobalt-precorrin-4 Transmethylase, Domain 2"/>
    <property type="match status" value="1"/>
</dbReference>
<dbReference type="Gene3D" id="3.40.1010.10">
    <property type="entry name" value="Cobalt-precorrin-4 Transmethylase, Domain 1"/>
    <property type="match status" value="1"/>
</dbReference>
<evidence type="ECO:0000256" key="1">
    <source>
        <dbReference type="ARBA" id="ARBA00004953"/>
    </source>
</evidence>
<keyword evidence="12" id="KW-1185">Reference proteome</keyword>
<sequence>MNKGNVWLVGAGPGEAGLITVKGLHCIQSADVIVHDRLVNTELIAQAPEHCEIINVGKEQDYHPIPQEKINQILVKHAQSGKQVVRLKGGDPYVFGRGGEEAEVLAQHGIQFEIVPGISSSIGGLAYAGIPVTHRDYASGFHVITGHTSQGNERQNWKALAQLEGTLIILMGMTRLVEICQQLILHGKSSATPAAVIMYASHPKQERVIGTLKTLAAKVEEKNLHAPALIVVGDVVNLSATLSFTSTSFTISELSSKLKNFTGKTFTDEQFHE</sequence>
<dbReference type="InterPro" id="IPR006366">
    <property type="entry name" value="CobA/CysG_C"/>
</dbReference>
<dbReference type="GO" id="GO:0004851">
    <property type="term" value="F:uroporphyrin-III C-methyltransferase activity"/>
    <property type="evidence" value="ECO:0007669"/>
    <property type="project" value="UniProtKB-EC"/>
</dbReference>
<comment type="pathway">
    <text evidence="8">Porphyrin-containing compound metabolism; siroheme biosynthesis; precorrin-2 from uroporphyrinogen III: step 1/1.</text>
</comment>
<comment type="similarity">
    <text evidence="2 9">Belongs to the precorrin methyltransferase family.</text>
</comment>
<dbReference type="RefSeq" id="WP_198690807.1">
    <property type="nucleotide sequence ID" value="NZ_CAWPUD010000053.1"/>
</dbReference>
<evidence type="ECO:0000259" key="10">
    <source>
        <dbReference type="Pfam" id="PF00590"/>
    </source>
</evidence>
<dbReference type="InterPro" id="IPR000878">
    <property type="entry name" value="4pyrrol_Mease"/>
</dbReference>
<dbReference type="PANTHER" id="PTHR45790:SF3">
    <property type="entry name" value="S-ADENOSYL-L-METHIONINE-DEPENDENT UROPORPHYRINOGEN III METHYLTRANSFERASE, CHLOROPLASTIC"/>
    <property type="match status" value="1"/>
</dbReference>
<dbReference type="PANTHER" id="PTHR45790">
    <property type="entry name" value="SIROHEME SYNTHASE-RELATED"/>
    <property type="match status" value="1"/>
</dbReference>
<comment type="pathway">
    <text evidence="1">Cofactor biosynthesis; adenosylcobalamin biosynthesis.</text>
</comment>
<dbReference type="NCBIfam" id="NF004790">
    <property type="entry name" value="PRK06136.1"/>
    <property type="match status" value="1"/>
</dbReference>
<evidence type="ECO:0000256" key="7">
    <source>
        <dbReference type="ARBA" id="ARBA00023244"/>
    </source>
</evidence>
<keyword evidence="5 9" id="KW-0808">Transferase</keyword>
<dbReference type="PROSITE" id="PS00840">
    <property type="entry name" value="SUMT_2"/>
    <property type="match status" value="1"/>
</dbReference>
<evidence type="ECO:0000256" key="2">
    <source>
        <dbReference type="ARBA" id="ARBA00005879"/>
    </source>
</evidence>
<evidence type="ECO:0000256" key="6">
    <source>
        <dbReference type="ARBA" id="ARBA00022691"/>
    </source>
</evidence>
<gene>
    <name evidence="11" type="primary">cobA</name>
    <name evidence="11" type="ORF">H8A87_15335</name>
</gene>
<dbReference type="Pfam" id="PF00590">
    <property type="entry name" value="TP_methylase"/>
    <property type="match status" value="1"/>
</dbReference>
<keyword evidence="6" id="KW-0949">S-adenosyl-L-methionine</keyword>
<keyword evidence="4 9" id="KW-0489">Methyltransferase</keyword>
<dbReference type="NCBIfam" id="TIGR01469">
    <property type="entry name" value="cobA_cysG_Cterm"/>
    <property type="match status" value="1"/>
</dbReference>
<dbReference type="Proteomes" id="UP000696184">
    <property type="component" value="Unassembled WGS sequence"/>
</dbReference>
<name>A0ABS0U829_9GAMM</name>
<dbReference type="InterPro" id="IPR003043">
    <property type="entry name" value="Uropor_MeTrfase_CS"/>
</dbReference>
<evidence type="ECO:0000256" key="5">
    <source>
        <dbReference type="ARBA" id="ARBA00022679"/>
    </source>
</evidence>
<dbReference type="EC" id="2.1.1.107" evidence="3"/>
<evidence type="ECO:0000256" key="3">
    <source>
        <dbReference type="ARBA" id="ARBA00012162"/>
    </source>
</evidence>
<dbReference type="GO" id="GO:0032259">
    <property type="term" value="P:methylation"/>
    <property type="evidence" value="ECO:0007669"/>
    <property type="project" value="UniProtKB-KW"/>
</dbReference>
<keyword evidence="7" id="KW-0627">Porphyrin biosynthesis</keyword>
<protein>
    <recommendedName>
        <fullName evidence="3">uroporphyrinogen-III C-methyltransferase</fullName>
        <ecNumber evidence="3">2.1.1.107</ecNumber>
    </recommendedName>
</protein>
<dbReference type="InterPro" id="IPR014777">
    <property type="entry name" value="4pyrrole_Mease_sub1"/>
</dbReference>
<evidence type="ECO:0000256" key="4">
    <source>
        <dbReference type="ARBA" id="ARBA00022603"/>
    </source>
</evidence>
<dbReference type="SUPFAM" id="SSF53790">
    <property type="entry name" value="Tetrapyrrole methylase"/>
    <property type="match status" value="1"/>
</dbReference>
<dbReference type="InterPro" id="IPR050161">
    <property type="entry name" value="Siro_Cobalamin_biosynth"/>
</dbReference>
<feature type="domain" description="Tetrapyrrole methylase" evidence="10">
    <location>
        <begin position="6"/>
        <end position="216"/>
    </location>
</feature>
<comment type="caution">
    <text evidence="11">The sequence shown here is derived from an EMBL/GenBank/DDBJ whole genome shotgun (WGS) entry which is preliminary data.</text>
</comment>
<evidence type="ECO:0000313" key="11">
    <source>
        <dbReference type="EMBL" id="MBI6550040.1"/>
    </source>
</evidence>
<dbReference type="InterPro" id="IPR035996">
    <property type="entry name" value="4pyrrol_Methylase_sf"/>
</dbReference>
<organism evidence="11 12">
    <name type="scientific">Xenorhabdus lircayensis</name>
    <dbReference type="NCBI Taxonomy" id="2763499"/>
    <lineage>
        <taxon>Bacteria</taxon>
        <taxon>Pseudomonadati</taxon>
        <taxon>Pseudomonadota</taxon>
        <taxon>Gammaproteobacteria</taxon>
        <taxon>Enterobacterales</taxon>
        <taxon>Morganellaceae</taxon>
        <taxon>Xenorhabdus</taxon>
    </lineage>
</organism>